<dbReference type="InterPro" id="IPR040364">
    <property type="entry name" value="TTC21A/TTC21B"/>
</dbReference>
<dbReference type="SUPFAM" id="SSF48452">
    <property type="entry name" value="TPR-like"/>
    <property type="match status" value="1"/>
</dbReference>
<dbReference type="RefSeq" id="XP_001443002.1">
    <property type="nucleotide sequence ID" value="XM_001442965.1"/>
</dbReference>
<dbReference type="InterPro" id="IPR011990">
    <property type="entry name" value="TPR-like_helical_dom_sf"/>
</dbReference>
<gene>
    <name evidence="2" type="ORF">GSPATT00011237001</name>
</gene>
<dbReference type="GeneID" id="5028787"/>
<protein>
    <recommendedName>
        <fullName evidence="1">Tetratricopeptide repeat protein 21A/21B C-terminal ARM domain-containing protein</fullName>
    </recommendedName>
</protein>
<dbReference type="Proteomes" id="UP000000600">
    <property type="component" value="Unassembled WGS sequence"/>
</dbReference>
<dbReference type="KEGG" id="ptm:GSPATT00011237001"/>
<dbReference type="PANTHER" id="PTHR14699:SF0">
    <property type="entry name" value="TETRATRICOPEPTIDE REPEAT PROTEIN 21 HOMOLOG"/>
    <property type="match status" value="1"/>
</dbReference>
<dbReference type="AlphaFoldDB" id="A0CXT8"/>
<name>A0CXT8_PARTE</name>
<sequence>MASTILAQILKSNKEWVPAMLSLAINKFLSKKQTEGKTILKLLWAKQADTCGWERDELERAWLLHADAFISIQKYDQSEEILRKCLKQNKCCAKAEELMGLIKEKEQSYIDASNSYEKAFKLTNQRNPIMGYRLAFNYLKAKRFVDAINICKLILQINPAFPKLQSEILNKAIQALKS</sequence>
<dbReference type="HOGENOM" id="CLU_047754_0_0_1"/>
<keyword evidence="3" id="KW-1185">Reference proteome</keyword>
<proteinExistence type="predicted"/>
<feature type="domain" description="Tetratricopeptide repeat protein 21A/21B C-terminal ARM" evidence="1">
    <location>
        <begin position="5"/>
        <end position="172"/>
    </location>
</feature>
<dbReference type="FunFam" id="1.25.40.10:FF:002657">
    <property type="entry name" value="Uncharacterized protein"/>
    <property type="match status" value="1"/>
</dbReference>
<evidence type="ECO:0000313" key="2">
    <source>
        <dbReference type="EMBL" id="CAK75605.1"/>
    </source>
</evidence>
<dbReference type="PANTHER" id="PTHR14699">
    <property type="entry name" value="STI2 PROTEIN-RELATED"/>
    <property type="match status" value="1"/>
</dbReference>
<dbReference type="Gene3D" id="1.25.40.10">
    <property type="entry name" value="Tetratricopeptide repeat domain"/>
    <property type="match status" value="1"/>
</dbReference>
<dbReference type="InterPro" id="IPR056834">
    <property type="entry name" value="ARM_TT21_C"/>
</dbReference>
<dbReference type="OMA" id="DSIRICH"/>
<dbReference type="Pfam" id="PF25063">
    <property type="entry name" value="ARM_TT21_C"/>
    <property type="match status" value="1"/>
</dbReference>
<evidence type="ECO:0000259" key="1">
    <source>
        <dbReference type="Pfam" id="PF25063"/>
    </source>
</evidence>
<dbReference type="eggNOG" id="ENOG502QQAB">
    <property type="taxonomic scope" value="Eukaryota"/>
</dbReference>
<reference evidence="2 3" key="1">
    <citation type="journal article" date="2006" name="Nature">
        <title>Global trends of whole-genome duplications revealed by the ciliate Paramecium tetraurelia.</title>
        <authorList>
            <consortium name="Genoscope"/>
            <person name="Aury J.-M."/>
            <person name="Jaillon O."/>
            <person name="Duret L."/>
            <person name="Noel B."/>
            <person name="Jubin C."/>
            <person name="Porcel B.M."/>
            <person name="Segurens B."/>
            <person name="Daubin V."/>
            <person name="Anthouard V."/>
            <person name="Aiach N."/>
            <person name="Arnaiz O."/>
            <person name="Billaut A."/>
            <person name="Beisson J."/>
            <person name="Blanc I."/>
            <person name="Bouhouche K."/>
            <person name="Camara F."/>
            <person name="Duharcourt S."/>
            <person name="Guigo R."/>
            <person name="Gogendeau D."/>
            <person name="Katinka M."/>
            <person name="Keller A.-M."/>
            <person name="Kissmehl R."/>
            <person name="Klotz C."/>
            <person name="Koll F."/>
            <person name="Le Moue A."/>
            <person name="Lepere C."/>
            <person name="Malinsky S."/>
            <person name="Nowacki M."/>
            <person name="Nowak J.K."/>
            <person name="Plattner H."/>
            <person name="Poulain J."/>
            <person name="Ruiz F."/>
            <person name="Serrano V."/>
            <person name="Zagulski M."/>
            <person name="Dessen P."/>
            <person name="Betermier M."/>
            <person name="Weissenbach J."/>
            <person name="Scarpelli C."/>
            <person name="Schachter V."/>
            <person name="Sperling L."/>
            <person name="Meyer E."/>
            <person name="Cohen J."/>
            <person name="Wincker P."/>
        </authorList>
    </citation>
    <scope>NUCLEOTIDE SEQUENCE [LARGE SCALE GENOMIC DNA]</scope>
    <source>
        <strain evidence="2 3">Stock d4-2</strain>
    </source>
</reference>
<organism evidence="2 3">
    <name type="scientific">Paramecium tetraurelia</name>
    <dbReference type="NCBI Taxonomy" id="5888"/>
    <lineage>
        <taxon>Eukaryota</taxon>
        <taxon>Sar</taxon>
        <taxon>Alveolata</taxon>
        <taxon>Ciliophora</taxon>
        <taxon>Intramacronucleata</taxon>
        <taxon>Oligohymenophorea</taxon>
        <taxon>Peniculida</taxon>
        <taxon>Parameciidae</taxon>
        <taxon>Paramecium</taxon>
    </lineage>
</organism>
<dbReference type="OrthoDB" id="448120at2759"/>
<dbReference type="InParanoid" id="A0CXT8"/>
<accession>A0CXT8</accession>
<dbReference type="STRING" id="5888.A0CXT8"/>
<evidence type="ECO:0000313" key="3">
    <source>
        <dbReference type="Proteomes" id="UP000000600"/>
    </source>
</evidence>
<dbReference type="EMBL" id="CT868208">
    <property type="protein sequence ID" value="CAK75605.1"/>
    <property type="molecule type" value="Genomic_DNA"/>
</dbReference>